<feature type="compositionally biased region" description="Basic residues" evidence="1">
    <location>
        <begin position="132"/>
        <end position="151"/>
    </location>
</feature>
<dbReference type="AlphaFoldDB" id="A0A6J4RBD9"/>
<proteinExistence type="predicted"/>
<evidence type="ECO:0000313" key="2">
    <source>
        <dbReference type="EMBL" id="CAA9465545.1"/>
    </source>
</evidence>
<reference evidence="2" key="1">
    <citation type="submission" date="2020-02" db="EMBL/GenBank/DDBJ databases">
        <authorList>
            <person name="Meier V. D."/>
        </authorList>
    </citation>
    <scope>NUCLEOTIDE SEQUENCE</scope>
    <source>
        <strain evidence="2">AVDCRST_MAG13</strain>
    </source>
</reference>
<protein>
    <submittedName>
        <fullName evidence="2">Phosphate transport system permease protein PstA</fullName>
    </submittedName>
</protein>
<feature type="compositionally biased region" description="Basic residues" evidence="1">
    <location>
        <begin position="1"/>
        <end position="29"/>
    </location>
</feature>
<organism evidence="2">
    <name type="scientific">uncultured Solirubrobacteraceae bacterium</name>
    <dbReference type="NCBI Taxonomy" id="1162706"/>
    <lineage>
        <taxon>Bacteria</taxon>
        <taxon>Bacillati</taxon>
        <taxon>Actinomycetota</taxon>
        <taxon>Thermoleophilia</taxon>
        <taxon>Solirubrobacterales</taxon>
        <taxon>Solirubrobacteraceae</taxon>
        <taxon>environmental samples</taxon>
    </lineage>
</organism>
<accession>A0A6J4RBD9</accession>
<name>A0A6J4RBD9_9ACTN</name>
<sequence>GRRRSTHRPARRRARGTRGPHPRPHRPRRAAALPARGDRVPRRARRHDAARRGVLPELGLPDDVPLAPAARDLGDPVRAHRDALPHGPHRGLHRPDRGGQRDLPRGVRGQHALVEPPHRGEHPEPGLGPVGRLRHPRPGLHRPRPDRRLRARGGAADAPGRRPDPRAARPARGDHRLARGDPRGAAVHPRGVAGARGDPVADDLEADPPGRPARGGHGRHPRPVAGDRRDGAAHPGRRGGVPALQSGAGRAVLGPSHPDPERGRRARGDLQEHRGRHDPRPSCHPAPHELGGHLPAQPLRDQVV</sequence>
<evidence type="ECO:0000256" key="1">
    <source>
        <dbReference type="SAM" id="MobiDB-lite"/>
    </source>
</evidence>
<feature type="compositionally biased region" description="Basic and acidic residues" evidence="1">
    <location>
        <begin position="258"/>
        <end position="291"/>
    </location>
</feature>
<feature type="compositionally biased region" description="Basic and acidic residues" evidence="1">
    <location>
        <begin position="159"/>
        <end position="182"/>
    </location>
</feature>
<feature type="non-terminal residue" evidence="2">
    <location>
        <position position="304"/>
    </location>
</feature>
<feature type="compositionally biased region" description="Basic and acidic residues" evidence="1">
    <location>
        <begin position="93"/>
        <end position="105"/>
    </location>
</feature>
<feature type="non-terminal residue" evidence="2">
    <location>
        <position position="1"/>
    </location>
</feature>
<feature type="region of interest" description="Disordered" evidence="1">
    <location>
        <begin position="1"/>
        <end position="304"/>
    </location>
</feature>
<feature type="compositionally biased region" description="Basic and acidic residues" evidence="1">
    <location>
        <begin position="72"/>
        <end position="84"/>
    </location>
</feature>
<dbReference type="EMBL" id="CADCVO010000001">
    <property type="protein sequence ID" value="CAA9465545.1"/>
    <property type="molecule type" value="Genomic_DNA"/>
</dbReference>
<gene>
    <name evidence="2" type="ORF">AVDCRST_MAG13-9</name>
</gene>